<evidence type="ECO:0000313" key="2">
    <source>
        <dbReference type="Proteomes" id="UP000055048"/>
    </source>
</evidence>
<accession>A0A0V0T6F3</accession>
<reference evidence="1 2" key="1">
    <citation type="submission" date="2015-01" db="EMBL/GenBank/DDBJ databases">
        <title>Evolution of Trichinella species and genotypes.</title>
        <authorList>
            <person name="Korhonen P.K."/>
            <person name="Edoardo P."/>
            <person name="Giuseppe L.R."/>
            <person name="Gasser R.B."/>
        </authorList>
    </citation>
    <scope>NUCLEOTIDE SEQUENCE [LARGE SCALE GENOMIC DNA]</scope>
    <source>
        <strain evidence="1">ISS417</strain>
    </source>
</reference>
<name>A0A0V0T6F3_9BILA</name>
<feature type="non-terminal residue" evidence="1">
    <location>
        <position position="71"/>
    </location>
</feature>
<sequence length="71" mass="7924">YSNRRNSTATLKYSTTKFQTKKLATCRDFLLAEFFSLSTGSIVVQRVQGIVKQIHNELQVRALSLAGVTTS</sequence>
<proteinExistence type="predicted"/>
<organism evidence="1 2">
    <name type="scientific">Trichinella murrelli</name>
    <dbReference type="NCBI Taxonomy" id="144512"/>
    <lineage>
        <taxon>Eukaryota</taxon>
        <taxon>Metazoa</taxon>
        <taxon>Ecdysozoa</taxon>
        <taxon>Nematoda</taxon>
        <taxon>Enoplea</taxon>
        <taxon>Dorylaimia</taxon>
        <taxon>Trichinellida</taxon>
        <taxon>Trichinellidae</taxon>
        <taxon>Trichinella</taxon>
    </lineage>
</organism>
<evidence type="ECO:0000313" key="1">
    <source>
        <dbReference type="EMBL" id="KRX34560.1"/>
    </source>
</evidence>
<feature type="non-terminal residue" evidence="1">
    <location>
        <position position="1"/>
    </location>
</feature>
<gene>
    <name evidence="1" type="ORF">T05_834</name>
</gene>
<dbReference type="AlphaFoldDB" id="A0A0V0T6F3"/>
<dbReference type="Proteomes" id="UP000055048">
    <property type="component" value="Unassembled WGS sequence"/>
</dbReference>
<protein>
    <submittedName>
        <fullName evidence="1">Uncharacterized protein</fullName>
    </submittedName>
</protein>
<dbReference type="EMBL" id="JYDJ01000549">
    <property type="protein sequence ID" value="KRX34560.1"/>
    <property type="molecule type" value="Genomic_DNA"/>
</dbReference>
<comment type="caution">
    <text evidence="1">The sequence shown here is derived from an EMBL/GenBank/DDBJ whole genome shotgun (WGS) entry which is preliminary data.</text>
</comment>
<keyword evidence="2" id="KW-1185">Reference proteome</keyword>